<reference evidence="10 11" key="1">
    <citation type="submission" date="2018-09" db="EMBL/GenBank/DDBJ databases">
        <title>Characterization of the phylogenetic diversity of five novel species belonging to the genus Bifidobacterium.</title>
        <authorList>
            <person name="Lugli G.A."/>
            <person name="Duranti S."/>
            <person name="Milani C."/>
        </authorList>
    </citation>
    <scope>NUCLEOTIDE SEQUENCE [LARGE SCALE GENOMIC DNA]</scope>
    <source>
        <strain evidence="10 11">2036B</strain>
    </source>
</reference>
<keyword evidence="4 9" id="KW-0479">Metal-binding</keyword>
<dbReference type="Gene3D" id="3.30.70.240">
    <property type="match status" value="1"/>
</dbReference>
<dbReference type="EMBL" id="QXGM01000001">
    <property type="protein sequence ID" value="RSX55614.1"/>
    <property type="molecule type" value="Genomic_DNA"/>
</dbReference>
<evidence type="ECO:0000256" key="3">
    <source>
        <dbReference type="ARBA" id="ARBA00022722"/>
    </source>
</evidence>
<dbReference type="OrthoDB" id="9791737at2"/>
<evidence type="ECO:0000256" key="4">
    <source>
        <dbReference type="ARBA" id="ARBA00022723"/>
    </source>
</evidence>
<keyword evidence="6 9" id="KW-0378">Hydrolase</keyword>
<gene>
    <name evidence="9" type="primary">cas2</name>
    <name evidence="10" type="ORF">D2E26_0177</name>
</gene>
<organism evidence="10 11">
    <name type="scientific">Bifidobacterium dolichotidis</name>
    <dbReference type="NCBI Taxonomy" id="2306976"/>
    <lineage>
        <taxon>Bacteria</taxon>
        <taxon>Bacillati</taxon>
        <taxon>Actinomycetota</taxon>
        <taxon>Actinomycetes</taxon>
        <taxon>Bifidobacteriales</taxon>
        <taxon>Bifidobacteriaceae</taxon>
        <taxon>Bifidobacterium</taxon>
    </lineage>
</organism>
<dbReference type="Proteomes" id="UP000287609">
    <property type="component" value="Unassembled WGS sequence"/>
</dbReference>
<comment type="caution">
    <text evidence="10">The sequence shown here is derived from an EMBL/GenBank/DDBJ whole genome shotgun (WGS) entry which is preliminary data.</text>
</comment>
<dbReference type="GO" id="GO:0046872">
    <property type="term" value="F:metal ion binding"/>
    <property type="evidence" value="ECO:0007669"/>
    <property type="project" value="UniProtKB-UniRule"/>
</dbReference>
<keyword evidence="7 9" id="KW-0460">Magnesium</keyword>
<comment type="similarity">
    <text evidence="2 9">Belongs to the CRISPR-associated endoribonuclease Cas2 protein family.</text>
</comment>
<keyword evidence="11" id="KW-1185">Reference proteome</keyword>
<dbReference type="EC" id="3.1.-.-" evidence="9"/>
<dbReference type="NCBIfam" id="TIGR01573">
    <property type="entry name" value="cas2"/>
    <property type="match status" value="1"/>
</dbReference>
<dbReference type="GO" id="GO:0051607">
    <property type="term" value="P:defense response to virus"/>
    <property type="evidence" value="ECO:0007669"/>
    <property type="project" value="UniProtKB-UniRule"/>
</dbReference>
<dbReference type="GO" id="GO:0016787">
    <property type="term" value="F:hydrolase activity"/>
    <property type="evidence" value="ECO:0007669"/>
    <property type="project" value="UniProtKB-KW"/>
</dbReference>
<dbReference type="InterPro" id="IPR019199">
    <property type="entry name" value="Virulence_VapD/CRISPR_Cas2"/>
</dbReference>
<comment type="function">
    <text evidence="9">CRISPR (clustered regularly interspaced short palindromic repeat), is an adaptive immune system that provides protection against mobile genetic elements (viruses, transposable elements and conjugative plasmids). CRISPR clusters contain sequences complementary to antecedent mobile elements and target invading nucleic acids. CRISPR clusters are transcribed and processed into CRISPR RNA (crRNA). Functions as a ssRNA-specific endoribonuclease. Involved in the integration of spacer DNA into the CRISPR cassette.</text>
</comment>
<dbReference type="GO" id="GO:0043571">
    <property type="term" value="P:maintenance of CRISPR repeat elements"/>
    <property type="evidence" value="ECO:0007669"/>
    <property type="project" value="UniProtKB-UniRule"/>
</dbReference>
<dbReference type="InterPro" id="IPR021127">
    <property type="entry name" value="CRISPR_associated_Cas2"/>
</dbReference>
<dbReference type="HAMAP" id="MF_01471">
    <property type="entry name" value="Cas2"/>
    <property type="match status" value="1"/>
</dbReference>
<proteinExistence type="inferred from homology"/>
<keyword evidence="8 9" id="KW-0051">Antiviral defense</keyword>
<name>A0A430FRW6_9BIFI</name>
<evidence type="ECO:0000313" key="11">
    <source>
        <dbReference type="Proteomes" id="UP000287609"/>
    </source>
</evidence>
<comment type="subunit">
    <text evidence="9">Homodimer, forms a heterotetramer with a Cas1 homodimer.</text>
</comment>
<accession>A0A430FRW6</accession>
<dbReference type="Pfam" id="PF09827">
    <property type="entry name" value="CRISPR_Cas2"/>
    <property type="match status" value="1"/>
</dbReference>
<keyword evidence="3 9" id="KW-0540">Nuclease</keyword>
<dbReference type="GO" id="GO:0004521">
    <property type="term" value="F:RNA endonuclease activity"/>
    <property type="evidence" value="ECO:0007669"/>
    <property type="project" value="InterPro"/>
</dbReference>
<evidence type="ECO:0000256" key="1">
    <source>
        <dbReference type="ARBA" id="ARBA00001946"/>
    </source>
</evidence>
<sequence length="110" mass="12688">MKRDEESGGMWCVVMFDLPVQTKAQRRAATQFRHLLLDMGYLMVQFSVYARYAPTQSGNRTTVKEVLANIPEHGKVRILHVSDNQWSKAVHFCNGTEEDNDEMPELLLLF</sequence>
<evidence type="ECO:0000256" key="9">
    <source>
        <dbReference type="HAMAP-Rule" id="MF_01471"/>
    </source>
</evidence>
<evidence type="ECO:0000256" key="7">
    <source>
        <dbReference type="ARBA" id="ARBA00022842"/>
    </source>
</evidence>
<comment type="cofactor">
    <cofactor evidence="1 9">
        <name>Mg(2+)</name>
        <dbReference type="ChEBI" id="CHEBI:18420"/>
    </cofactor>
</comment>
<keyword evidence="5 9" id="KW-0255">Endonuclease</keyword>
<evidence type="ECO:0000256" key="8">
    <source>
        <dbReference type="ARBA" id="ARBA00023118"/>
    </source>
</evidence>
<feature type="binding site" evidence="9">
    <location>
        <position position="17"/>
    </location>
    <ligand>
        <name>Mg(2+)</name>
        <dbReference type="ChEBI" id="CHEBI:18420"/>
        <note>catalytic</note>
    </ligand>
</feature>
<evidence type="ECO:0000256" key="6">
    <source>
        <dbReference type="ARBA" id="ARBA00022801"/>
    </source>
</evidence>
<evidence type="ECO:0000256" key="2">
    <source>
        <dbReference type="ARBA" id="ARBA00009959"/>
    </source>
</evidence>
<evidence type="ECO:0000256" key="5">
    <source>
        <dbReference type="ARBA" id="ARBA00022759"/>
    </source>
</evidence>
<dbReference type="AlphaFoldDB" id="A0A430FRW6"/>
<evidence type="ECO:0000313" key="10">
    <source>
        <dbReference type="EMBL" id="RSX55614.1"/>
    </source>
</evidence>
<protein>
    <recommendedName>
        <fullName evidence="9">CRISPR-associated endoribonuclease Cas2</fullName>
        <ecNumber evidence="9">3.1.-.-</ecNumber>
    </recommendedName>
</protein>
<dbReference type="RefSeq" id="WP_125962832.1">
    <property type="nucleotide sequence ID" value="NZ_QXGM01000001.1"/>
</dbReference>
<dbReference type="SUPFAM" id="SSF143430">
    <property type="entry name" value="TTP0101/SSO1404-like"/>
    <property type="match status" value="1"/>
</dbReference>